<dbReference type="Proteomes" id="UP000823749">
    <property type="component" value="Chromosome 4"/>
</dbReference>
<dbReference type="SUPFAM" id="SSF52540">
    <property type="entry name" value="P-loop containing nucleoside triphosphate hydrolases"/>
    <property type="match status" value="1"/>
</dbReference>
<evidence type="ECO:0000313" key="4">
    <source>
        <dbReference type="EMBL" id="KAG5551739.1"/>
    </source>
</evidence>
<dbReference type="PRINTS" id="PR00364">
    <property type="entry name" value="DISEASERSIST"/>
</dbReference>
<dbReference type="PANTHER" id="PTHR33463:SF183">
    <property type="entry name" value="NB-ARC DOMAIN DISEASE RESISTANCE PROTEIN"/>
    <property type="match status" value="1"/>
</dbReference>
<keyword evidence="5" id="KW-1185">Reference proteome</keyword>
<dbReference type="AlphaFoldDB" id="A0AAV6KHE5"/>
<proteinExistence type="predicted"/>
<keyword evidence="2" id="KW-0175">Coiled coil</keyword>
<dbReference type="InterPro" id="IPR050905">
    <property type="entry name" value="Plant_NBS-LRR"/>
</dbReference>
<keyword evidence="1" id="KW-0611">Plant defense</keyword>
<gene>
    <name evidence="4" type="ORF">RHGRI_009975</name>
</gene>
<evidence type="ECO:0000256" key="1">
    <source>
        <dbReference type="ARBA" id="ARBA00022821"/>
    </source>
</evidence>
<feature type="domain" description="NB-ARC" evidence="3">
    <location>
        <begin position="169"/>
        <end position="289"/>
    </location>
</feature>
<feature type="coiled-coil region" evidence="2">
    <location>
        <begin position="30"/>
        <end position="99"/>
    </location>
</feature>
<dbReference type="InterPro" id="IPR027417">
    <property type="entry name" value="P-loop_NTPase"/>
</dbReference>
<organism evidence="4 5">
    <name type="scientific">Rhododendron griersonianum</name>
    <dbReference type="NCBI Taxonomy" id="479676"/>
    <lineage>
        <taxon>Eukaryota</taxon>
        <taxon>Viridiplantae</taxon>
        <taxon>Streptophyta</taxon>
        <taxon>Embryophyta</taxon>
        <taxon>Tracheophyta</taxon>
        <taxon>Spermatophyta</taxon>
        <taxon>Magnoliopsida</taxon>
        <taxon>eudicotyledons</taxon>
        <taxon>Gunneridae</taxon>
        <taxon>Pentapetalae</taxon>
        <taxon>asterids</taxon>
        <taxon>Ericales</taxon>
        <taxon>Ericaceae</taxon>
        <taxon>Ericoideae</taxon>
        <taxon>Rhodoreae</taxon>
        <taxon>Rhododendron</taxon>
    </lineage>
</organism>
<accession>A0AAV6KHE5</accession>
<dbReference type="Pfam" id="PF00931">
    <property type="entry name" value="NB-ARC"/>
    <property type="match status" value="1"/>
</dbReference>
<feature type="coiled-coil region" evidence="2">
    <location>
        <begin position="279"/>
        <end position="367"/>
    </location>
</feature>
<dbReference type="PANTHER" id="PTHR33463">
    <property type="entry name" value="NB-ARC DOMAIN-CONTAINING PROTEIN-RELATED"/>
    <property type="match status" value="1"/>
</dbReference>
<protein>
    <recommendedName>
        <fullName evidence="3">NB-ARC domain-containing protein</fullName>
    </recommendedName>
</protein>
<dbReference type="GO" id="GO:0043531">
    <property type="term" value="F:ADP binding"/>
    <property type="evidence" value="ECO:0007669"/>
    <property type="project" value="InterPro"/>
</dbReference>
<evidence type="ECO:0000256" key="2">
    <source>
        <dbReference type="SAM" id="Coils"/>
    </source>
</evidence>
<dbReference type="Gene3D" id="3.40.50.300">
    <property type="entry name" value="P-loop containing nucleotide triphosphate hydrolases"/>
    <property type="match status" value="1"/>
</dbReference>
<dbReference type="InterPro" id="IPR002182">
    <property type="entry name" value="NB-ARC"/>
</dbReference>
<name>A0AAV6KHE5_9ERIC</name>
<evidence type="ECO:0000313" key="5">
    <source>
        <dbReference type="Proteomes" id="UP000823749"/>
    </source>
</evidence>
<comment type="caution">
    <text evidence="4">The sequence shown here is derived from an EMBL/GenBank/DDBJ whole genome shotgun (WGS) entry which is preliminary data.</text>
</comment>
<dbReference type="EMBL" id="JACTNZ010000004">
    <property type="protein sequence ID" value="KAG5551739.1"/>
    <property type="molecule type" value="Genomic_DNA"/>
</dbReference>
<evidence type="ECO:0000259" key="3">
    <source>
        <dbReference type="Pfam" id="PF00931"/>
    </source>
</evidence>
<reference evidence="4" key="1">
    <citation type="submission" date="2020-08" db="EMBL/GenBank/DDBJ databases">
        <title>Plant Genome Project.</title>
        <authorList>
            <person name="Zhang R.-G."/>
        </authorList>
    </citation>
    <scope>NUCLEOTIDE SEQUENCE</scope>
    <source>
        <strain evidence="4">WSP0</strain>
        <tissue evidence="4">Leaf</tissue>
    </source>
</reference>
<sequence>MVSTETILGKIVEKIVGTVFQSVGRHVGFLLHYKQNMKNLEDEVNNLLEKRSDVEGKVNEANRQGDAIDNKVSVWLEDAEKTRQEVEEFRDEKTVEENMLCFSFSCPNFISRYRLSKEAERKVVRVKHLTEKGGNIGTVSHPREDPPEVVFRSSGNYECFNSRDIVFKDIVKALKDPEVNMIGVYGTGGVGKTTMVTKVAEQVKKDGTFDEVLIAVVSHDANVIKIQGQLAERLNLILSEKSEVGRASRLWNRLDNGMKNLIILDDVWQELDLKEIDEVNNLQEQRSNIEGKVNDANRQGDAIDNKVSVWLEDAKKTRQEVEEFRDEKTVEENMLCFSFSCPNFISRYRLSKEAEKKEVRVKQLTEKGGNIGTVSHPRKILRKLYSDPAGIMSVSIQEINDRRDCLNSGDHIVQWQGAGVDDGFGVWIGDGDEEAEGEGEGVDVEEGEGVKWLALGKE</sequence>